<dbReference type="EMBL" id="FMID01000003">
    <property type="protein sequence ID" value="SCL74183.1"/>
    <property type="molecule type" value="Genomic_DNA"/>
</dbReference>
<dbReference type="Pfam" id="PF07790">
    <property type="entry name" value="Pilin_N"/>
    <property type="match status" value="1"/>
</dbReference>
<sequence>MLLIGLTVIGVALVGIVFLSSPQPDAIPRAAIAAGVNETGRLVLVHDGGDPLRAGDYRIYVDTGSGLVDRTDAFAGLKDGAWSVGGSLVYNGSTPERVIVTAVSGGTETILAEPEFRGGTGRFSPDPVGPGVTPVVTVTPTPTPEDVIINLPKINESLIALPKKATIDATITLEQASYAHITLYNYDAVKRGENNPKITVAMMTSEALGDLYTSEEINLNGFTTGDHPNDRIAVVIIIYDSNDDPLMSITTMGVVQSAH</sequence>
<dbReference type="InterPro" id="IPR012859">
    <property type="entry name" value="Pilin_N_archaeal"/>
</dbReference>
<reference evidence="2 3" key="1">
    <citation type="submission" date="2016-08" db="EMBL/GenBank/DDBJ databases">
        <authorList>
            <person name="Seilhamer J.J."/>
        </authorList>
    </citation>
    <scope>NUCLEOTIDE SEQUENCE [LARGE SCALE GENOMIC DNA]</scope>
    <source>
        <strain evidence="2">L21-II-0</strain>
    </source>
</reference>
<name>A0A1M4MH39_9EURY</name>
<proteinExistence type="predicted"/>
<protein>
    <recommendedName>
        <fullName evidence="1">Archaeal Type IV pilin N-terminal domain-containing protein</fullName>
    </recommendedName>
</protein>
<evidence type="ECO:0000259" key="1">
    <source>
        <dbReference type="Pfam" id="PF07790"/>
    </source>
</evidence>
<dbReference type="STRING" id="118126.L21_0048"/>
<accession>A0A1M4MH39</accession>
<dbReference type="Proteomes" id="UP000184671">
    <property type="component" value="Unassembled WGS sequence"/>
</dbReference>
<dbReference type="OrthoDB" id="106958at2157"/>
<evidence type="ECO:0000313" key="2">
    <source>
        <dbReference type="EMBL" id="SCL74183.1"/>
    </source>
</evidence>
<organism evidence="2 3">
    <name type="scientific">Methanoculleus chikugoensis</name>
    <dbReference type="NCBI Taxonomy" id="118126"/>
    <lineage>
        <taxon>Archaea</taxon>
        <taxon>Methanobacteriati</taxon>
        <taxon>Methanobacteriota</taxon>
        <taxon>Stenosarchaea group</taxon>
        <taxon>Methanomicrobia</taxon>
        <taxon>Methanomicrobiales</taxon>
        <taxon>Methanomicrobiaceae</taxon>
        <taxon>Methanoculleus</taxon>
    </lineage>
</organism>
<dbReference type="AlphaFoldDB" id="A0A1M4MH39"/>
<gene>
    <name evidence="2" type="ORF">L21_0048</name>
</gene>
<feature type="domain" description="Archaeal Type IV pilin N-terminal" evidence="1">
    <location>
        <begin position="1"/>
        <end position="63"/>
    </location>
</feature>
<evidence type="ECO:0000313" key="3">
    <source>
        <dbReference type="Proteomes" id="UP000184671"/>
    </source>
</evidence>